<comment type="caution">
    <text evidence="1">The sequence shown here is derived from an EMBL/GenBank/DDBJ whole genome shotgun (WGS) entry which is preliminary data.</text>
</comment>
<evidence type="ECO:0000313" key="1">
    <source>
        <dbReference type="EMBL" id="GAI12322.1"/>
    </source>
</evidence>
<proteinExistence type="predicted"/>
<evidence type="ECO:0008006" key="2">
    <source>
        <dbReference type="Google" id="ProtNLM"/>
    </source>
</evidence>
<dbReference type="AlphaFoldDB" id="X1KZ14"/>
<sequence length="226" mass="25815">MTEKNAFIEGQKMSEQDSLLAQLDRYWQCFACGRIIDDPNLAKALETAGGGWGVMIPCPKCGTKMSKGKFPGARFRPLFEMMVECSQLERAILVLILAQTAFESMLDGFLWRLLDNMNCPEDIALAITDRLYSVDAKVRFVESLTGKQIRKITRDIGFRNIMKEFNEVRTKRNSFLHTATVEKDLTQDDITMALKFACATVDLYAALFSKYREQRPLIEHDEDHPL</sequence>
<reference evidence="1" key="1">
    <citation type="journal article" date="2014" name="Front. Microbiol.">
        <title>High frequency of phylogenetically diverse reductive dehalogenase-homologous genes in deep subseafloor sedimentary metagenomes.</title>
        <authorList>
            <person name="Kawai M."/>
            <person name="Futagami T."/>
            <person name="Toyoda A."/>
            <person name="Takaki Y."/>
            <person name="Nishi S."/>
            <person name="Hori S."/>
            <person name="Arai W."/>
            <person name="Tsubouchi T."/>
            <person name="Morono Y."/>
            <person name="Uchiyama I."/>
            <person name="Ito T."/>
            <person name="Fujiyama A."/>
            <person name="Inagaki F."/>
            <person name="Takami H."/>
        </authorList>
    </citation>
    <scope>NUCLEOTIDE SEQUENCE</scope>
    <source>
        <strain evidence="1">Expedition CK06-06</strain>
    </source>
</reference>
<protein>
    <recommendedName>
        <fullName evidence="2">DUF4145 domain-containing protein</fullName>
    </recommendedName>
</protein>
<name>X1KZ14_9ZZZZ</name>
<accession>X1KZ14</accession>
<organism evidence="1">
    <name type="scientific">marine sediment metagenome</name>
    <dbReference type="NCBI Taxonomy" id="412755"/>
    <lineage>
        <taxon>unclassified sequences</taxon>
        <taxon>metagenomes</taxon>
        <taxon>ecological metagenomes</taxon>
    </lineage>
</organism>
<gene>
    <name evidence="1" type="ORF">S06H3_13110</name>
</gene>
<dbReference type="EMBL" id="BARV01006396">
    <property type="protein sequence ID" value="GAI12322.1"/>
    <property type="molecule type" value="Genomic_DNA"/>
</dbReference>